<reference evidence="5" key="1">
    <citation type="submission" date="2022-11" db="UniProtKB">
        <authorList>
            <consortium name="WormBaseParasite"/>
        </authorList>
    </citation>
    <scope>IDENTIFICATION</scope>
</reference>
<dbReference type="Proteomes" id="UP000887569">
    <property type="component" value="Unplaced"/>
</dbReference>
<dbReference type="GO" id="GO:0042302">
    <property type="term" value="F:structural constituent of cuticle"/>
    <property type="evidence" value="ECO:0007669"/>
    <property type="project" value="InterPro"/>
</dbReference>
<organism evidence="4 5">
    <name type="scientific">Parascaris univalens</name>
    <name type="common">Nematode worm</name>
    <dbReference type="NCBI Taxonomy" id="6257"/>
    <lineage>
        <taxon>Eukaryota</taxon>
        <taxon>Metazoa</taxon>
        <taxon>Ecdysozoa</taxon>
        <taxon>Nematoda</taxon>
        <taxon>Chromadorea</taxon>
        <taxon>Rhabditida</taxon>
        <taxon>Spirurina</taxon>
        <taxon>Ascaridomorpha</taxon>
        <taxon>Ascaridoidea</taxon>
        <taxon>Ascarididae</taxon>
        <taxon>Parascaris</taxon>
    </lineage>
</organism>
<evidence type="ECO:0000256" key="1">
    <source>
        <dbReference type="ARBA" id="ARBA00022737"/>
    </source>
</evidence>
<keyword evidence="1" id="KW-0677">Repeat</keyword>
<evidence type="ECO:0000313" key="4">
    <source>
        <dbReference type="Proteomes" id="UP000887569"/>
    </source>
</evidence>
<sequence length="88" mass="10331">TFARHKEAYALRKFALFGVILATYSAFCIALVLPSILIYVQYVQSSLDVEFNFCKHRTRTISQSFNELLEWHGNEQRIKRNTYVDEPI</sequence>
<evidence type="ECO:0000259" key="3">
    <source>
        <dbReference type="SMART" id="SM01088"/>
    </source>
</evidence>
<evidence type="ECO:0000313" key="5">
    <source>
        <dbReference type="WBParaSite" id="PgR011_g145_t01"/>
    </source>
</evidence>
<name>A0A915AMI3_PARUN</name>
<feature type="domain" description="Nematode cuticle collagen N-terminal" evidence="3">
    <location>
        <begin position="13"/>
        <end position="68"/>
    </location>
</feature>
<protein>
    <submittedName>
        <fullName evidence="5">Nematode cuticle collagen N-terminal domain-containing protein</fullName>
    </submittedName>
</protein>
<dbReference type="InterPro" id="IPR002486">
    <property type="entry name" value="Col_cuticle_N"/>
</dbReference>
<keyword evidence="4" id="KW-1185">Reference proteome</keyword>
<keyword evidence="2" id="KW-0472">Membrane</keyword>
<keyword evidence="2" id="KW-1133">Transmembrane helix</keyword>
<feature type="transmembrane region" description="Helical" evidence="2">
    <location>
        <begin position="14"/>
        <end position="40"/>
    </location>
</feature>
<proteinExistence type="predicted"/>
<dbReference type="SMART" id="SM01088">
    <property type="entry name" value="Col_cuticle_N"/>
    <property type="match status" value="1"/>
</dbReference>
<dbReference type="AlphaFoldDB" id="A0A915AMI3"/>
<dbReference type="WBParaSite" id="PgR011_g145_t01">
    <property type="protein sequence ID" value="PgR011_g145_t01"/>
    <property type="gene ID" value="PgR011_g145"/>
</dbReference>
<keyword evidence="2" id="KW-0812">Transmembrane</keyword>
<accession>A0A915AMI3</accession>
<dbReference type="Pfam" id="PF01484">
    <property type="entry name" value="Col_cuticle_N"/>
    <property type="match status" value="1"/>
</dbReference>
<evidence type="ECO:0000256" key="2">
    <source>
        <dbReference type="SAM" id="Phobius"/>
    </source>
</evidence>